<dbReference type="EMBL" id="CARXXK010000002">
    <property type="protein sequence ID" value="CAI6354402.1"/>
    <property type="molecule type" value="Genomic_DNA"/>
</dbReference>
<proteinExistence type="predicted"/>
<dbReference type="AlphaFoldDB" id="A0AAV0WFH0"/>
<protein>
    <recommendedName>
        <fullName evidence="1">FP protein C-terminal domain-containing protein</fullName>
    </recommendedName>
</protein>
<evidence type="ECO:0000313" key="2">
    <source>
        <dbReference type="EMBL" id="CAI6354402.1"/>
    </source>
</evidence>
<feature type="domain" description="FP protein C-terminal" evidence="1">
    <location>
        <begin position="46"/>
        <end position="98"/>
    </location>
</feature>
<accession>A0AAV0WFH0</accession>
<name>A0AAV0WFH0_9HEMI</name>
<evidence type="ECO:0000259" key="1">
    <source>
        <dbReference type="Pfam" id="PF25298"/>
    </source>
</evidence>
<evidence type="ECO:0000313" key="3">
    <source>
        <dbReference type="Proteomes" id="UP001160148"/>
    </source>
</evidence>
<organism evidence="2 3">
    <name type="scientific">Macrosiphum euphorbiae</name>
    <name type="common">potato aphid</name>
    <dbReference type="NCBI Taxonomy" id="13131"/>
    <lineage>
        <taxon>Eukaryota</taxon>
        <taxon>Metazoa</taxon>
        <taxon>Ecdysozoa</taxon>
        <taxon>Arthropoda</taxon>
        <taxon>Hexapoda</taxon>
        <taxon>Insecta</taxon>
        <taxon>Pterygota</taxon>
        <taxon>Neoptera</taxon>
        <taxon>Paraneoptera</taxon>
        <taxon>Hemiptera</taxon>
        <taxon>Sternorrhyncha</taxon>
        <taxon>Aphidomorpha</taxon>
        <taxon>Aphidoidea</taxon>
        <taxon>Aphididae</taxon>
        <taxon>Macrosiphini</taxon>
        <taxon>Macrosiphum</taxon>
    </lineage>
</organism>
<comment type="caution">
    <text evidence="2">The sequence shown here is derived from an EMBL/GenBank/DDBJ whole genome shotgun (WGS) entry which is preliminary data.</text>
</comment>
<dbReference type="Pfam" id="PF25298">
    <property type="entry name" value="Baculo_FP_2nd"/>
    <property type="match status" value="1"/>
</dbReference>
<dbReference type="InterPro" id="IPR057251">
    <property type="entry name" value="FP_C"/>
</dbReference>
<sequence>MKIIAWLSNSNYKDRFIAEAKKNKLTANQYQNSLPDSKVYVNSHLTKSRRLLLGSVKSLAKEKNYKYVWVSGTNILVRKDDNARVFRIHDENDLNKLL</sequence>
<gene>
    <name evidence="2" type="ORF">MEUPH1_LOCUS10411</name>
</gene>
<reference evidence="2 3" key="1">
    <citation type="submission" date="2023-01" db="EMBL/GenBank/DDBJ databases">
        <authorList>
            <person name="Whitehead M."/>
        </authorList>
    </citation>
    <scope>NUCLEOTIDE SEQUENCE [LARGE SCALE GENOMIC DNA]</scope>
</reference>
<dbReference type="Proteomes" id="UP001160148">
    <property type="component" value="Unassembled WGS sequence"/>
</dbReference>
<keyword evidence="3" id="KW-1185">Reference proteome</keyword>